<dbReference type="KEGG" id="bpg:Bathy11g03920"/>
<gene>
    <name evidence="1" type="ordered locus">Bathy11g03920</name>
</gene>
<evidence type="ECO:0000313" key="2">
    <source>
        <dbReference type="Proteomes" id="UP000198341"/>
    </source>
</evidence>
<dbReference type="Proteomes" id="UP000198341">
    <property type="component" value="Chromosome 11"/>
</dbReference>
<accession>K8ELB8</accession>
<reference evidence="1 2" key="1">
    <citation type="submission" date="2011-10" db="EMBL/GenBank/DDBJ databases">
        <authorList>
            <person name="Genoscope - CEA"/>
        </authorList>
    </citation>
    <scope>NUCLEOTIDE SEQUENCE [LARGE SCALE GENOMIC DNA]</scope>
    <source>
        <strain evidence="1 2">RCC 1105</strain>
    </source>
</reference>
<dbReference type="RefSeq" id="XP_007510429.1">
    <property type="nucleotide sequence ID" value="XM_007510367.1"/>
</dbReference>
<evidence type="ECO:0000313" key="1">
    <source>
        <dbReference type="EMBL" id="CCO18774.1"/>
    </source>
</evidence>
<sequence length="419" mass="47605">MLFAEDETSNIECKRECVYSWNRSGCGLCFLCINASRNAREAKRNPFEHQKIEQKFRFRAVNIASQRSVGSEATTTVTNVTATNASSLILVDKLGLFKPAFVSLEVLSKMFGLSAGKFFFENDDASSTSSYKRMLGDSATCTLPYILGRAFVMDKIWRARASTFEKKNGEDQSRFFVHMTQHYKNERRLAASLFLNRYEQNHRSRQNSRALATFPSQHGVFLPTTAYDKDYDESDWIDFFVDNMKISKVALCSPTRVESQAWERISDDAMDEMESVPDARLKTYRTVMRREAQSAAFMKLDARVRAGLGFTEKDAMIAMITLVKINKANSALFFCSFKNTWGADFFIPVLRIKKTVFELGDAIEETLASALVSGELFSFEDAGNQALFFSKLQACAEEEPGRYLRVAHARAKEIEKHMI</sequence>
<dbReference type="EMBL" id="FO082268">
    <property type="protein sequence ID" value="CCO18774.1"/>
    <property type="molecule type" value="Genomic_DNA"/>
</dbReference>
<keyword evidence="2" id="KW-1185">Reference proteome</keyword>
<organism evidence="1 2">
    <name type="scientific">Bathycoccus prasinos</name>
    <dbReference type="NCBI Taxonomy" id="41875"/>
    <lineage>
        <taxon>Eukaryota</taxon>
        <taxon>Viridiplantae</taxon>
        <taxon>Chlorophyta</taxon>
        <taxon>Mamiellophyceae</taxon>
        <taxon>Mamiellales</taxon>
        <taxon>Bathycoccaceae</taxon>
        <taxon>Bathycoccus</taxon>
    </lineage>
</organism>
<protein>
    <submittedName>
        <fullName evidence="1">Uncharacterized protein</fullName>
    </submittedName>
</protein>
<name>K8ELB8_9CHLO</name>
<dbReference type="AlphaFoldDB" id="K8ELB8"/>
<proteinExistence type="predicted"/>
<dbReference type="GeneID" id="19013071"/>